<proteinExistence type="predicted"/>
<reference evidence="2" key="1">
    <citation type="journal article" date="2014" name="Genome Biol. Evol.">
        <title>Gene Loss Rather Than Gene Gain Is Associated with a Host Jump from Monocots to Dicots in the Smut Fungus Melanopsichium pennsylvanicum.</title>
        <authorList>
            <person name="Sharma R."/>
            <person name="Mishra B."/>
            <person name="Runge F."/>
            <person name="Thines M."/>
        </authorList>
    </citation>
    <scope>NUCLEOTIDE SEQUENCE</scope>
    <source>
        <strain evidence="2">4</strain>
    </source>
</reference>
<sequence length="546" mass="59950">MSSTRHETGSIRSSASSQGSFKRRSRILMKIIPFARESISPPKPAAEQGHRFGTFPRTRAKQHDEPIEVLAERFSDLNSGALSPPLSSSSIKSTFSSGNALSTPATSPELGHPELPLGRKSGSHGRKEGRRLKANSSRESVYSLFSSCSSQNLTSKALEESEWEKILEEAASRASWHSSINHRPRQHTSSNVSSHKRTIPANQLTWPRTISNPVHLSNSLLLEHVFVDISDDGRSESSYSGFPDNSWSRQTSVAESNASLQSRSAYASHLEKPDIGGPGRFGTLPRIKNRRPSTTGTSFRGEPVMFQLKPPGAPQREVVLGTASLGRATSLRQRVVPDAASVFQMRRRRSSGLGLNDSLCNVGVTRTLPTIHQGHSRETSLADSAIDNNVHTDRDKGVAMSWLGVDPYSQDPMDAFPRGYSVGGRHDSFASDTSGEFVPLRFYNRRESQDDLALLNIRRRSSNNSATVETEAAMPAFNLQPFSTSTSKRQVLARSFSTKEVSIRHYADVPEAVTASEAEAEDDDLLDGWCRRRSTFSSIIDPAFPS</sequence>
<feature type="region of interest" description="Disordered" evidence="1">
    <location>
        <begin position="237"/>
        <end position="303"/>
    </location>
</feature>
<dbReference type="EMBL" id="HG529635">
    <property type="protein sequence ID" value="CDI55025.1"/>
    <property type="molecule type" value="Genomic_DNA"/>
</dbReference>
<feature type="compositionally biased region" description="Low complexity" evidence="1">
    <location>
        <begin position="10"/>
        <end position="20"/>
    </location>
</feature>
<dbReference type="AlphaFoldDB" id="A0A077QY19"/>
<feature type="region of interest" description="Disordered" evidence="1">
    <location>
        <begin position="81"/>
        <end position="135"/>
    </location>
</feature>
<name>A0A077QY19_9BASI</name>
<accession>A0A077QY19</accession>
<protein>
    <submittedName>
        <fullName evidence="2">Uncharacterized protein</fullName>
    </submittedName>
</protein>
<evidence type="ECO:0000256" key="1">
    <source>
        <dbReference type="SAM" id="MobiDB-lite"/>
    </source>
</evidence>
<feature type="compositionally biased region" description="Low complexity" evidence="1">
    <location>
        <begin position="81"/>
        <end position="98"/>
    </location>
</feature>
<organism evidence="2">
    <name type="scientific">Melanopsichium pennsylvanicum 4</name>
    <dbReference type="NCBI Taxonomy" id="1398559"/>
    <lineage>
        <taxon>Eukaryota</taxon>
        <taxon>Fungi</taxon>
        <taxon>Dikarya</taxon>
        <taxon>Basidiomycota</taxon>
        <taxon>Ustilaginomycotina</taxon>
        <taxon>Ustilaginomycetes</taxon>
        <taxon>Ustilaginales</taxon>
        <taxon>Ustilaginaceae</taxon>
        <taxon>Melanopsichium</taxon>
    </lineage>
</organism>
<feature type="region of interest" description="Disordered" evidence="1">
    <location>
        <begin position="1"/>
        <end position="63"/>
    </location>
</feature>
<feature type="region of interest" description="Disordered" evidence="1">
    <location>
        <begin position="176"/>
        <end position="196"/>
    </location>
</feature>
<feature type="compositionally biased region" description="Polar residues" evidence="1">
    <location>
        <begin position="237"/>
        <end position="265"/>
    </location>
</feature>
<evidence type="ECO:0000313" key="2">
    <source>
        <dbReference type="EMBL" id="CDI55025.1"/>
    </source>
</evidence>
<feature type="compositionally biased region" description="Basic residues" evidence="1">
    <location>
        <begin position="121"/>
        <end position="133"/>
    </location>
</feature>